<keyword evidence="3" id="KW-0862">Zinc</keyword>
<protein>
    <submittedName>
        <fullName evidence="6">Zn-dependent hydrolase</fullName>
    </submittedName>
</protein>
<feature type="binding site" evidence="3">
    <location>
        <position position="125"/>
    </location>
    <ligand>
        <name>Zn(2+)</name>
        <dbReference type="ChEBI" id="CHEBI:29105"/>
        <label>2</label>
    </ligand>
</feature>
<keyword evidence="3" id="KW-0479">Metal-binding</keyword>
<dbReference type="NCBIfam" id="TIGR01879">
    <property type="entry name" value="hydantase"/>
    <property type="match status" value="1"/>
</dbReference>
<dbReference type="Gene3D" id="3.40.630.10">
    <property type="entry name" value="Zn peptidases"/>
    <property type="match status" value="1"/>
</dbReference>
<dbReference type="Pfam" id="PF07687">
    <property type="entry name" value="M20_dimer"/>
    <property type="match status" value="1"/>
</dbReference>
<evidence type="ECO:0000256" key="1">
    <source>
        <dbReference type="ARBA" id="ARBA00006153"/>
    </source>
</evidence>
<accession>A0A4D7BHW9</accession>
<dbReference type="PANTHER" id="PTHR32494">
    <property type="entry name" value="ALLANTOATE DEIMINASE-RELATED"/>
    <property type="match status" value="1"/>
</dbReference>
<sequence length="422" mass="44326">MPIDRDRLWRRIEALAGITDPDRPWTRRSFSPRFIEGRAWLAAEFRASGLATSIDAGGNLVGEWAGTDPALPPIVVGSHSDTVPAGGRFDGILGVIAGLEVAQGLAERGERLRHPLKVYDFLAEEPSEFGLSCIGSRAYAGKLTPDMLALKRADGVTLREAMLAVGGRPDELGSRAAAAPVAAYVELHIEQGRILESAGCDIGVVTDIVGIRRERITVTGRADHSGTTPMAYRADALVGAAAIIEAVHAKALALQAAARPVIGTIGHLVVVPNAANAVPGEVALSLEVRSADEDAIDRFGAELLETTRERTEALRLTVRRELVSHVAPTACAALIQQAAADAARLAGYSSQPIASGAGHDGVFVAATGPIGMIFIPCRDGRSHTPEEWTEPAQAEAGARVLAETVRLLDHRLAAPGPISPAL</sequence>
<evidence type="ECO:0000256" key="4">
    <source>
        <dbReference type="PIRSR" id="PIRSR001235-2"/>
    </source>
</evidence>
<reference evidence="6 7" key="1">
    <citation type="submission" date="2019-04" db="EMBL/GenBank/DDBJ databases">
        <title>Phreatobacter aquaticus sp. nov.</title>
        <authorList>
            <person name="Choi A."/>
        </authorList>
    </citation>
    <scope>NUCLEOTIDE SEQUENCE [LARGE SCALE GENOMIC DNA]</scope>
    <source>
        <strain evidence="6 7">KCTC 52518</strain>
    </source>
</reference>
<feature type="binding site" evidence="4">
    <location>
        <position position="289"/>
    </location>
    <ligand>
        <name>allantoate</name>
        <dbReference type="ChEBI" id="CHEBI:17536"/>
    </ligand>
</feature>
<dbReference type="InterPro" id="IPR010158">
    <property type="entry name" value="Amidase_Cbmase"/>
</dbReference>
<dbReference type="RefSeq" id="WP_136962883.1">
    <property type="nucleotide sequence ID" value="NZ_CP039690.1"/>
</dbReference>
<dbReference type="PIRSF" id="PIRSF001235">
    <property type="entry name" value="Amidase_carbamoylase"/>
    <property type="match status" value="1"/>
</dbReference>
<evidence type="ECO:0000256" key="3">
    <source>
        <dbReference type="PIRSR" id="PIRSR001235-1"/>
    </source>
</evidence>
<comment type="cofactor">
    <cofactor evidence="3">
        <name>Zn(2+)</name>
        <dbReference type="ChEBI" id="CHEBI:29105"/>
    </cofactor>
    <text evidence="3">Binds 2 Zn(2+) ions per subunit.</text>
</comment>
<dbReference type="Pfam" id="PF01546">
    <property type="entry name" value="Peptidase_M20"/>
    <property type="match status" value="1"/>
</dbReference>
<evidence type="ECO:0000259" key="5">
    <source>
        <dbReference type="Pfam" id="PF07687"/>
    </source>
</evidence>
<dbReference type="KEGG" id="pstg:E8M01_26440"/>
<evidence type="ECO:0000313" key="6">
    <source>
        <dbReference type="EMBL" id="QCI67452.1"/>
    </source>
</evidence>
<dbReference type="OrthoDB" id="9808195at2"/>
<feature type="binding site" evidence="3">
    <location>
        <position position="90"/>
    </location>
    <ligand>
        <name>Zn(2+)</name>
        <dbReference type="ChEBI" id="CHEBI:29105"/>
        <label>2</label>
    </ligand>
</feature>
<gene>
    <name evidence="6" type="ORF">E8M01_26440</name>
</gene>
<dbReference type="SUPFAM" id="SSF55031">
    <property type="entry name" value="Bacterial exopeptidase dimerisation domain"/>
    <property type="match status" value="1"/>
</dbReference>
<organism evidence="6 7">
    <name type="scientific">Phreatobacter stygius</name>
    <dbReference type="NCBI Taxonomy" id="1940610"/>
    <lineage>
        <taxon>Bacteria</taxon>
        <taxon>Pseudomonadati</taxon>
        <taxon>Pseudomonadota</taxon>
        <taxon>Alphaproteobacteria</taxon>
        <taxon>Hyphomicrobiales</taxon>
        <taxon>Phreatobacteraceae</taxon>
        <taxon>Phreatobacter</taxon>
    </lineage>
</organism>
<feature type="binding site" evidence="3">
    <location>
        <position position="90"/>
    </location>
    <ligand>
        <name>Zn(2+)</name>
        <dbReference type="ChEBI" id="CHEBI:29105"/>
        <label>1</label>
    </ligand>
</feature>
<name>A0A4D7BHW9_9HYPH</name>
<evidence type="ECO:0000313" key="7">
    <source>
        <dbReference type="Proteomes" id="UP000298781"/>
    </source>
</evidence>
<feature type="binding site" evidence="4">
    <location>
        <position position="213"/>
    </location>
    <ligand>
        <name>allantoate</name>
        <dbReference type="ChEBI" id="CHEBI:17536"/>
    </ligand>
</feature>
<dbReference type="Proteomes" id="UP000298781">
    <property type="component" value="Chromosome"/>
</dbReference>
<feature type="binding site" evidence="4">
    <location>
        <position position="276"/>
    </location>
    <ligand>
        <name>allantoate</name>
        <dbReference type="ChEBI" id="CHEBI:17536"/>
    </ligand>
</feature>
<proteinExistence type="inferred from homology"/>
<keyword evidence="7" id="KW-1185">Reference proteome</keyword>
<dbReference type="GO" id="GO:0046872">
    <property type="term" value="F:metal ion binding"/>
    <property type="evidence" value="ECO:0007669"/>
    <property type="project" value="UniProtKB-KW"/>
</dbReference>
<keyword evidence="2 6" id="KW-0378">Hydrolase</keyword>
<evidence type="ECO:0000256" key="2">
    <source>
        <dbReference type="ARBA" id="ARBA00022801"/>
    </source>
</evidence>
<feature type="binding site" evidence="3">
    <location>
        <position position="383"/>
    </location>
    <ligand>
        <name>Zn(2+)</name>
        <dbReference type="ChEBI" id="CHEBI:29105"/>
        <label>2</label>
    </ligand>
</feature>
<dbReference type="GO" id="GO:0016813">
    <property type="term" value="F:hydrolase activity, acting on carbon-nitrogen (but not peptide) bonds, in linear amidines"/>
    <property type="evidence" value="ECO:0007669"/>
    <property type="project" value="InterPro"/>
</dbReference>
<dbReference type="InterPro" id="IPR036264">
    <property type="entry name" value="Bact_exopeptidase_dim_dom"/>
</dbReference>
<dbReference type="EMBL" id="CP039690">
    <property type="protein sequence ID" value="QCI67452.1"/>
    <property type="molecule type" value="Genomic_DNA"/>
</dbReference>
<dbReference type="SUPFAM" id="SSF53187">
    <property type="entry name" value="Zn-dependent exopeptidases"/>
    <property type="match status" value="1"/>
</dbReference>
<dbReference type="CDD" id="cd03884">
    <property type="entry name" value="M20_bAS"/>
    <property type="match status" value="1"/>
</dbReference>
<feature type="domain" description="Peptidase M20 dimerisation" evidence="5">
    <location>
        <begin position="210"/>
        <end position="305"/>
    </location>
</feature>
<dbReference type="InterPro" id="IPR011650">
    <property type="entry name" value="Peptidase_M20_dimer"/>
</dbReference>
<dbReference type="PANTHER" id="PTHR32494:SF5">
    <property type="entry name" value="ALLANTOATE AMIDOHYDROLASE"/>
    <property type="match status" value="1"/>
</dbReference>
<dbReference type="Gene3D" id="3.30.70.360">
    <property type="match status" value="1"/>
</dbReference>
<feature type="binding site" evidence="3">
    <location>
        <position position="188"/>
    </location>
    <ligand>
        <name>Zn(2+)</name>
        <dbReference type="ChEBI" id="CHEBI:29105"/>
        <label>1</label>
    </ligand>
</feature>
<dbReference type="InterPro" id="IPR002933">
    <property type="entry name" value="Peptidase_M20"/>
</dbReference>
<dbReference type="AlphaFoldDB" id="A0A4D7BHW9"/>
<comment type="similarity">
    <text evidence="1">Belongs to the peptidase M20 family.</text>
</comment>
<feature type="binding site" evidence="3">
    <location>
        <position position="79"/>
    </location>
    <ligand>
        <name>Zn(2+)</name>
        <dbReference type="ChEBI" id="CHEBI:29105"/>
        <label>1</label>
    </ligand>
</feature>